<feature type="transmembrane region" description="Helical" evidence="9">
    <location>
        <begin position="35"/>
        <end position="56"/>
    </location>
</feature>
<evidence type="ECO:0000256" key="4">
    <source>
        <dbReference type="ARBA" id="ARBA00022692"/>
    </source>
</evidence>
<organism evidence="11 12">
    <name type="scientific">Clonostachys chloroleuca</name>
    <dbReference type="NCBI Taxonomy" id="1926264"/>
    <lineage>
        <taxon>Eukaryota</taxon>
        <taxon>Fungi</taxon>
        <taxon>Dikarya</taxon>
        <taxon>Ascomycota</taxon>
        <taxon>Pezizomycotina</taxon>
        <taxon>Sordariomycetes</taxon>
        <taxon>Hypocreomycetidae</taxon>
        <taxon>Hypocreales</taxon>
        <taxon>Bionectriaceae</taxon>
        <taxon>Clonostachys</taxon>
    </lineage>
</organism>
<dbReference type="InterPro" id="IPR043926">
    <property type="entry name" value="ABCG_dom"/>
</dbReference>
<evidence type="ECO:0000256" key="8">
    <source>
        <dbReference type="ARBA" id="ARBA00023136"/>
    </source>
</evidence>
<sequence length="405" mass="45270">MYNSVGMNPGQDFVLNNNYIDSTFGYEWDNRWRNFGILILFVSILGCVYLACAELICEKKSKGEVLVYPRGQKPASARVGNWGYADLEAFEQNRNVCYDIKIKKDICRILDHIDSWVKPGTLTALMGVSDAGKTTLLDYLGDRLSVGVITGEILINGIPRDILFQGKTDIHLHTSTVREVLQFSAILRQLAHISREEKLAYVEEIISILNMGEYADAVVGAPGEGLNIKQRKRLTITIELVAKPPLLLFFDEPTSGLDSQTSWAILDLLRKLTNIGQAVLCTIYQPSYILFQQFDRLLLISPGGKTVYFGDIGEKCGILTHYFESNGVHHCPPNANPAEWMLDVIGNAPGAKSAIDWYKKWRESPQYIKVQAELAGMKIEKSSYGLSPCKEDPGSYQEFAAPFIV</sequence>
<dbReference type="GO" id="GO:0016887">
    <property type="term" value="F:ATP hydrolysis activity"/>
    <property type="evidence" value="ECO:0007669"/>
    <property type="project" value="InterPro"/>
</dbReference>
<protein>
    <recommendedName>
        <fullName evidence="10">ABC transporter domain-containing protein</fullName>
    </recommendedName>
</protein>
<keyword evidence="6" id="KW-0067">ATP-binding</keyword>
<dbReference type="InterPro" id="IPR010929">
    <property type="entry name" value="PDR_CDR_ABC"/>
</dbReference>
<dbReference type="InterPro" id="IPR003439">
    <property type="entry name" value="ABC_transporter-like_ATP-bd"/>
</dbReference>
<name>A0AA35M7Y3_9HYPO</name>
<dbReference type="InterPro" id="IPR003593">
    <property type="entry name" value="AAA+_ATPase"/>
</dbReference>
<feature type="domain" description="ABC transporter" evidence="10">
    <location>
        <begin position="91"/>
        <end position="328"/>
    </location>
</feature>
<evidence type="ECO:0000256" key="9">
    <source>
        <dbReference type="SAM" id="Phobius"/>
    </source>
</evidence>
<dbReference type="Proteomes" id="UP001160390">
    <property type="component" value="Unassembled WGS sequence"/>
</dbReference>
<keyword evidence="5" id="KW-0547">Nucleotide-binding</keyword>
<dbReference type="EMBL" id="CABFNP030001102">
    <property type="protein sequence ID" value="CAI6091326.1"/>
    <property type="molecule type" value="Genomic_DNA"/>
</dbReference>
<dbReference type="FunFam" id="3.40.50.300:FF:000054">
    <property type="entry name" value="ABC multidrug transporter atrF"/>
    <property type="match status" value="1"/>
</dbReference>
<keyword evidence="12" id="KW-1185">Reference proteome</keyword>
<comment type="caution">
    <text evidence="11">The sequence shown here is derived from an EMBL/GenBank/DDBJ whole genome shotgun (WGS) entry which is preliminary data.</text>
</comment>
<comment type="similarity">
    <text evidence="2">Belongs to the ABC transporter superfamily. ABCG family. PDR (TC 3.A.1.205) subfamily.</text>
</comment>
<keyword evidence="8 9" id="KW-0472">Membrane</keyword>
<evidence type="ECO:0000259" key="10">
    <source>
        <dbReference type="PROSITE" id="PS50893"/>
    </source>
</evidence>
<keyword evidence="4 9" id="KW-0812">Transmembrane</keyword>
<dbReference type="InterPro" id="IPR027417">
    <property type="entry name" value="P-loop_NTPase"/>
</dbReference>
<gene>
    <name evidence="11" type="ORF">CCHLO57077_00019466</name>
</gene>
<dbReference type="SUPFAM" id="SSF52540">
    <property type="entry name" value="P-loop containing nucleoside triphosphate hydrolases"/>
    <property type="match status" value="1"/>
</dbReference>
<evidence type="ECO:0000256" key="2">
    <source>
        <dbReference type="ARBA" id="ARBA00006012"/>
    </source>
</evidence>
<reference evidence="11" key="1">
    <citation type="submission" date="2023-01" db="EMBL/GenBank/DDBJ databases">
        <authorList>
            <person name="Piombo E."/>
        </authorList>
    </citation>
    <scope>NUCLEOTIDE SEQUENCE</scope>
</reference>
<proteinExistence type="inferred from homology"/>
<dbReference type="SMART" id="SM00382">
    <property type="entry name" value="AAA"/>
    <property type="match status" value="1"/>
</dbReference>
<dbReference type="Pfam" id="PF06422">
    <property type="entry name" value="PDR_CDR"/>
    <property type="match status" value="1"/>
</dbReference>
<dbReference type="PANTHER" id="PTHR19241">
    <property type="entry name" value="ATP-BINDING CASSETTE TRANSPORTER"/>
    <property type="match status" value="1"/>
</dbReference>
<evidence type="ECO:0000256" key="3">
    <source>
        <dbReference type="ARBA" id="ARBA00022448"/>
    </source>
</evidence>
<comment type="subcellular location">
    <subcellularLocation>
        <location evidence="1">Membrane</location>
        <topology evidence="1">Multi-pass membrane protein</topology>
    </subcellularLocation>
</comment>
<evidence type="ECO:0000256" key="6">
    <source>
        <dbReference type="ARBA" id="ARBA00022840"/>
    </source>
</evidence>
<keyword evidence="7 9" id="KW-1133">Transmembrane helix</keyword>
<evidence type="ECO:0000313" key="12">
    <source>
        <dbReference type="Proteomes" id="UP001160390"/>
    </source>
</evidence>
<accession>A0AA35M7Y3</accession>
<evidence type="ECO:0000256" key="5">
    <source>
        <dbReference type="ARBA" id="ARBA00022741"/>
    </source>
</evidence>
<evidence type="ECO:0000256" key="7">
    <source>
        <dbReference type="ARBA" id="ARBA00022989"/>
    </source>
</evidence>
<dbReference type="GO" id="GO:0005524">
    <property type="term" value="F:ATP binding"/>
    <property type="evidence" value="ECO:0007669"/>
    <property type="project" value="UniProtKB-KW"/>
</dbReference>
<dbReference type="GO" id="GO:0140359">
    <property type="term" value="F:ABC-type transporter activity"/>
    <property type="evidence" value="ECO:0007669"/>
    <property type="project" value="InterPro"/>
</dbReference>
<dbReference type="GO" id="GO:0016020">
    <property type="term" value="C:membrane"/>
    <property type="evidence" value="ECO:0007669"/>
    <property type="project" value="UniProtKB-SubCell"/>
</dbReference>
<dbReference type="PROSITE" id="PS50893">
    <property type="entry name" value="ABC_TRANSPORTER_2"/>
    <property type="match status" value="1"/>
</dbReference>
<dbReference type="Pfam" id="PF00005">
    <property type="entry name" value="ABC_tran"/>
    <property type="match status" value="1"/>
</dbReference>
<evidence type="ECO:0000256" key="1">
    <source>
        <dbReference type="ARBA" id="ARBA00004141"/>
    </source>
</evidence>
<dbReference type="Gene3D" id="3.40.50.300">
    <property type="entry name" value="P-loop containing nucleotide triphosphate hydrolases"/>
    <property type="match status" value="1"/>
</dbReference>
<dbReference type="Pfam" id="PF19055">
    <property type="entry name" value="ABC2_membrane_7"/>
    <property type="match status" value="1"/>
</dbReference>
<keyword evidence="3" id="KW-0813">Transport</keyword>
<dbReference type="AlphaFoldDB" id="A0AA35M7Y3"/>
<evidence type="ECO:0000313" key="11">
    <source>
        <dbReference type="EMBL" id="CAI6091326.1"/>
    </source>
</evidence>